<evidence type="ECO:0000256" key="9">
    <source>
        <dbReference type="PROSITE-ProRule" id="PRU10141"/>
    </source>
</evidence>
<organism evidence="12 13">
    <name type="scientific">Cymbomonas tetramitiformis</name>
    <dbReference type="NCBI Taxonomy" id="36881"/>
    <lineage>
        <taxon>Eukaryota</taxon>
        <taxon>Viridiplantae</taxon>
        <taxon>Chlorophyta</taxon>
        <taxon>Pyramimonadophyceae</taxon>
        <taxon>Pyramimonadales</taxon>
        <taxon>Pyramimonadaceae</taxon>
        <taxon>Cymbomonas</taxon>
    </lineage>
</organism>
<keyword evidence="5" id="KW-0418">Kinase</keyword>
<feature type="domain" description="Protein kinase" evidence="11">
    <location>
        <begin position="11"/>
        <end position="288"/>
    </location>
</feature>
<dbReference type="PROSITE" id="PS00107">
    <property type="entry name" value="PROTEIN_KINASE_ATP"/>
    <property type="match status" value="1"/>
</dbReference>
<feature type="binding site" evidence="9">
    <location>
        <position position="41"/>
    </location>
    <ligand>
        <name>ATP</name>
        <dbReference type="ChEBI" id="CHEBI:30616"/>
    </ligand>
</feature>
<proteinExistence type="inferred from homology"/>
<evidence type="ECO:0000313" key="13">
    <source>
        <dbReference type="Proteomes" id="UP001190700"/>
    </source>
</evidence>
<evidence type="ECO:0000256" key="8">
    <source>
        <dbReference type="ARBA" id="ARBA00048679"/>
    </source>
</evidence>
<dbReference type="EMBL" id="LGRX02012094">
    <property type="protein sequence ID" value="KAK3267955.1"/>
    <property type="molecule type" value="Genomic_DNA"/>
</dbReference>
<dbReference type="Gene3D" id="1.10.510.10">
    <property type="entry name" value="Transferase(Phosphotransferase) domain 1"/>
    <property type="match status" value="1"/>
</dbReference>
<comment type="catalytic activity">
    <reaction evidence="7">
        <text>L-threonyl-[protein] + ATP = O-phospho-L-threonyl-[protein] + ADP + H(+)</text>
        <dbReference type="Rhea" id="RHEA:46608"/>
        <dbReference type="Rhea" id="RHEA-COMP:11060"/>
        <dbReference type="Rhea" id="RHEA-COMP:11605"/>
        <dbReference type="ChEBI" id="CHEBI:15378"/>
        <dbReference type="ChEBI" id="CHEBI:30013"/>
        <dbReference type="ChEBI" id="CHEBI:30616"/>
        <dbReference type="ChEBI" id="CHEBI:61977"/>
        <dbReference type="ChEBI" id="CHEBI:456216"/>
        <dbReference type="EC" id="2.7.11.1"/>
    </reaction>
</comment>
<evidence type="ECO:0000259" key="11">
    <source>
        <dbReference type="PROSITE" id="PS50011"/>
    </source>
</evidence>
<comment type="similarity">
    <text evidence="10">Belongs to the protein kinase superfamily.</text>
</comment>
<evidence type="ECO:0000256" key="1">
    <source>
        <dbReference type="ARBA" id="ARBA00012513"/>
    </source>
</evidence>
<dbReference type="SUPFAM" id="SSF56112">
    <property type="entry name" value="Protein kinase-like (PK-like)"/>
    <property type="match status" value="1"/>
</dbReference>
<dbReference type="PROSITE" id="PS50011">
    <property type="entry name" value="PROTEIN_KINASE_DOM"/>
    <property type="match status" value="1"/>
</dbReference>
<dbReference type="PROSITE" id="PS00108">
    <property type="entry name" value="PROTEIN_KINASE_ST"/>
    <property type="match status" value="1"/>
</dbReference>
<keyword evidence="13" id="KW-1185">Reference proteome</keyword>
<name>A0AAE0FY07_9CHLO</name>
<dbReference type="InterPro" id="IPR008271">
    <property type="entry name" value="Ser/Thr_kinase_AS"/>
</dbReference>
<dbReference type="EC" id="2.7.11.1" evidence="1"/>
<dbReference type="InterPro" id="IPR000719">
    <property type="entry name" value="Prot_kinase_dom"/>
</dbReference>
<evidence type="ECO:0000313" key="12">
    <source>
        <dbReference type="EMBL" id="KAK3267955.1"/>
    </source>
</evidence>
<evidence type="ECO:0000256" key="5">
    <source>
        <dbReference type="ARBA" id="ARBA00022777"/>
    </source>
</evidence>
<keyword evidence="6 9" id="KW-0067">ATP-binding</keyword>
<evidence type="ECO:0000256" key="6">
    <source>
        <dbReference type="ARBA" id="ARBA00022840"/>
    </source>
</evidence>
<evidence type="ECO:0000256" key="10">
    <source>
        <dbReference type="RuleBase" id="RU000304"/>
    </source>
</evidence>
<keyword evidence="4 9" id="KW-0547">Nucleotide-binding</keyword>
<dbReference type="Proteomes" id="UP001190700">
    <property type="component" value="Unassembled WGS sequence"/>
</dbReference>
<comment type="catalytic activity">
    <reaction evidence="8">
        <text>L-seryl-[protein] + ATP = O-phospho-L-seryl-[protein] + ADP + H(+)</text>
        <dbReference type="Rhea" id="RHEA:17989"/>
        <dbReference type="Rhea" id="RHEA-COMP:9863"/>
        <dbReference type="Rhea" id="RHEA-COMP:11604"/>
        <dbReference type="ChEBI" id="CHEBI:15378"/>
        <dbReference type="ChEBI" id="CHEBI:29999"/>
        <dbReference type="ChEBI" id="CHEBI:30616"/>
        <dbReference type="ChEBI" id="CHEBI:83421"/>
        <dbReference type="ChEBI" id="CHEBI:456216"/>
        <dbReference type="EC" id="2.7.11.1"/>
    </reaction>
</comment>
<dbReference type="AlphaFoldDB" id="A0AAE0FY07"/>
<dbReference type="GO" id="GO:0005524">
    <property type="term" value="F:ATP binding"/>
    <property type="evidence" value="ECO:0007669"/>
    <property type="project" value="UniProtKB-UniRule"/>
</dbReference>
<evidence type="ECO:0000256" key="2">
    <source>
        <dbReference type="ARBA" id="ARBA00022527"/>
    </source>
</evidence>
<dbReference type="CDD" id="cd08215">
    <property type="entry name" value="STKc_Nek"/>
    <property type="match status" value="1"/>
</dbReference>
<dbReference type="PANTHER" id="PTHR44899">
    <property type="entry name" value="CAMK FAMILY PROTEIN KINASE"/>
    <property type="match status" value="1"/>
</dbReference>
<keyword evidence="2 10" id="KW-0723">Serine/threonine-protein kinase</keyword>
<dbReference type="SMART" id="SM00220">
    <property type="entry name" value="S_TKc"/>
    <property type="match status" value="1"/>
</dbReference>
<protein>
    <recommendedName>
        <fullName evidence="1">non-specific serine/threonine protein kinase</fullName>
        <ecNumber evidence="1">2.7.11.1</ecNumber>
    </recommendedName>
</protein>
<evidence type="ECO:0000256" key="7">
    <source>
        <dbReference type="ARBA" id="ARBA00047899"/>
    </source>
</evidence>
<dbReference type="InterPro" id="IPR051131">
    <property type="entry name" value="NEK_Ser/Thr_kinase_NIMA"/>
</dbReference>
<sequence length="297" mass="33223">MDGQRPYVEIYEEKKALGHGAHGTVVLAMNRETKHLVAVKKMNLGDMGDEKERKMCHNEVMLLRSLRLSCPNIINYVESFEEEGTFYIVTEYCEDGTLADHIKERRDQGSHFKDTEVFSIFMQLLIGLDHLHGKKIVHRDLKTQNIFLTKRSKCTQVNPQAMVGNSFLVKLGDFGVSRAMGTQTCALKTVVGTPYYMSPELVQGTPYNSKSDVWALGCVLYELITLKKAFPGDNLAQVVMAIATGKYEPLPQGSLPELKQLVQGILVCDPGRYAPFFPRQVQVCCPAVPVRFAGSLC</sequence>
<dbReference type="InterPro" id="IPR017441">
    <property type="entry name" value="Protein_kinase_ATP_BS"/>
</dbReference>
<reference evidence="12 13" key="1">
    <citation type="journal article" date="2015" name="Genome Biol. Evol.">
        <title>Comparative Genomics of a Bacterivorous Green Alga Reveals Evolutionary Causalities and Consequences of Phago-Mixotrophic Mode of Nutrition.</title>
        <authorList>
            <person name="Burns J.A."/>
            <person name="Paasch A."/>
            <person name="Narechania A."/>
            <person name="Kim E."/>
        </authorList>
    </citation>
    <scope>NUCLEOTIDE SEQUENCE [LARGE SCALE GENOMIC DNA]</scope>
    <source>
        <strain evidence="12 13">PLY_AMNH</strain>
    </source>
</reference>
<comment type="caution">
    <text evidence="12">The sequence shown here is derived from an EMBL/GenBank/DDBJ whole genome shotgun (WGS) entry which is preliminary data.</text>
</comment>
<dbReference type="GO" id="GO:0004674">
    <property type="term" value="F:protein serine/threonine kinase activity"/>
    <property type="evidence" value="ECO:0007669"/>
    <property type="project" value="UniProtKB-KW"/>
</dbReference>
<keyword evidence="3" id="KW-0808">Transferase</keyword>
<dbReference type="PANTHER" id="PTHR44899:SF3">
    <property type="entry name" value="SERINE_THREONINE-PROTEIN KINASE NEK1"/>
    <property type="match status" value="1"/>
</dbReference>
<evidence type="ECO:0000256" key="3">
    <source>
        <dbReference type="ARBA" id="ARBA00022679"/>
    </source>
</evidence>
<evidence type="ECO:0000256" key="4">
    <source>
        <dbReference type="ARBA" id="ARBA00022741"/>
    </source>
</evidence>
<accession>A0AAE0FY07</accession>
<dbReference type="Pfam" id="PF00069">
    <property type="entry name" value="Pkinase"/>
    <property type="match status" value="1"/>
</dbReference>
<gene>
    <name evidence="12" type="ORF">CYMTET_23516</name>
</gene>
<dbReference type="InterPro" id="IPR011009">
    <property type="entry name" value="Kinase-like_dom_sf"/>
</dbReference>